<keyword evidence="4 6" id="KW-0378">Hydrolase</keyword>
<gene>
    <name evidence="6" type="primary">vapC</name>
    <name evidence="8" type="ORF">ACFP3H_00865</name>
</gene>
<comment type="cofactor">
    <cofactor evidence="6">
        <name>Mg(2+)</name>
        <dbReference type="ChEBI" id="CHEBI:18420"/>
    </cofactor>
</comment>
<evidence type="ECO:0000256" key="5">
    <source>
        <dbReference type="ARBA" id="ARBA00022842"/>
    </source>
</evidence>
<dbReference type="Proteomes" id="UP001596223">
    <property type="component" value="Unassembled WGS sequence"/>
</dbReference>
<dbReference type="SUPFAM" id="SSF88723">
    <property type="entry name" value="PIN domain-like"/>
    <property type="match status" value="1"/>
</dbReference>
<accession>A0ABW1JLG0</accession>
<dbReference type="PANTHER" id="PTHR35901:SF1">
    <property type="entry name" value="EXONUCLEASE VAPC9"/>
    <property type="match status" value="1"/>
</dbReference>
<dbReference type="InterPro" id="IPR029060">
    <property type="entry name" value="PIN-like_dom_sf"/>
</dbReference>
<evidence type="ECO:0000256" key="1">
    <source>
        <dbReference type="ARBA" id="ARBA00022649"/>
    </source>
</evidence>
<keyword evidence="2 6" id="KW-0540">Nuclease</keyword>
<evidence type="ECO:0000256" key="6">
    <source>
        <dbReference type="HAMAP-Rule" id="MF_00265"/>
    </source>
</evidence>
<evidence type="ECO:0000256" key="2">
    <source>
        <dbReference type="ARBA" id="ARBA00022722"/>
    </source>
</evidence>
<dbReference type="Pfam" id="PF01850">
    <property type="entry name" value="PIN"/>
    <property type="match status" value="1"/>
</dbReference>
<comment type="function">
    <text evidence="6">Toxic component of a toxin-antitoxin (TA) system. An RNase.</text>
</comment>
<sequence>MIVVDATIWVDLLRGKLPADYSQRIAIAGCVSPPHVDFEVGSALIRLERRGELKSGAARELINAFSTHPVERVREPIDAVEAFAVLHNATYADAWYVALAKRCEFPLMTLDDGMKEAARIHGVELVGPP</sequence>
<evidence type="ECO:0000256" key="4">
    <source>
        <dbReference type="ARBA" id="ARBA00022801"/>
    </source>
</evidence>
<dbReference type="InterPro" id="IPR022907">
    <property type="entry name" value="VapC_family"/>
</dbReference>
<comment type="similarity">
    <text evidence="6">Belongs to the PINc/VapC protein family.</text>
</comment>
<proteinExistence type="inferred from homology"/>
<keyword evidence="6" id="KW-0800">Toxin</keyword>
<evidence type="ECO:0000256" key="3">
    <source>
        <dbReference type="ARBA" id="ARBA00022723"/>
    </source>
</evidence>
<evidence type="ECO:0000259" key="7">
    <source>
        <dbReference type="Pfam" id="PF01850"/>
    </source>
</evidence>
<keyword evidence="5 6" id="KW-0460">Magnesium</keyword>
<evidence type="ECO:0000313" key="9">
    <source>
        <dbReference type="Proteomes" id="UP001596223"/>
    </source>
</evidence>
<keyword evidence="9" id="KW-1185">Reference proteome</keyword>
<name>A0ABW1JLG0_9NOCA</name>
<dbReference type="InterPro" id="IPR044153">
    <property type="entry name" value="PIN_Pae0151-like"/>
</dbReference>
<dbReference type="HAMAP" id="MF_00265">
    <property type="entry name" value="VapC_Nob1"/>
    <property type="match status" value="1"/>
</dbReference>
<keyword evidence="3 6" id="KW-0479">Metal-binding</keyword>
<comment type="caution">
    <text evidence="8">The sequence shown here is derived from an EMBL/GenBank/DDBJ whole genome shotgun (WGS) entry which is preliminary data.</text>
</comment>
<protein>
    <recommendedName>
        <fullName evidence="6">Ribonuclease VapC</fullName>
        <shortName evidence="6">RNase VapC</shortName>
        <ecNumber evidence="6">3.1.-.-</ecNumber>
    </recommendedName>
    <alternativeName>
        <fullName evidence="6">Toxin VapC</fullName>
    </alternativeName>
</protein>
<dbReference type="Gene3D" id="3.40.50.1010">
    <property type="entry name" value="5'-nuclease"/>
    <property type="match status" value="1"/>
</dbReference>
<dbReference type="InterPro" id="IPR002716">
    <property type="entry name" value="PIN_dom"/>
</dbReference>
<reference evidence="9" key="1">
    <citation type="journal article" date="2019" name="Int. J. Syst. Evol. Microbiol.">
        <title>The Global Catalogue of Microorganisms (GCM) 10K type strain sequencing project: providing services to taxonomists for standard genome sequencing and annotation.</title>
        <authorList>
            <consortium name="The Broad Institute Genomics Platform"/>
            <consortium name="The Broad Institute Genome Sequencing Center for Infectious Disease"/>
            <person name="Wu L."/>
            <person name="Ma J."/>
        </authorList>
    </citation>
    <scope>NUCLEOTIDE SEQUENCE [LARGE SCALE GENOMIC DNA]</scope>
    <source>
        <strain evidence="9">CCUG 36956</strain>
    </source>
</reference>
<feature type="domain" description="PIN" evidence="7">
    <location>
        <begin position="2"/>
        <end position="119"/>
    </location>
</feature>
<evidence type="ECO:0000313" key="8">
    <source>
        <dbReference type="EMBL" id="MFC6009593.1"/>
    </source>
</evidence>
<dbReference type="InterPro" id="IPR051619">
    <property type="entry name" value="TypeII_TA_RNase_PINc/VapC"/>
</dbReference>
<dbReference type="RefSeq" id="WP_378598137.1">
    <property type="nucleotide sequence ID" value="NZ_JBHSQN010000001.1"/>
</dbReference>
<dbReference type="CDD" id="cd09873">
    <property type="entry name" value="PIN_Pae0151-like"/>
    <property type="match status" value="1"/>
</dbReference>
<dbReference type="PANTHER" id="PTHR35901">
    <property type="entry name" value="RIBONUCLEASE VAPC3"/>
    <property type="match status" value="1"/>
</dbReference>
<keyword evidence="1 6" id="KW-1277">Toxin-antitoxin system</keyword>
<dbReference type="EMBL" id="JBHSQN010000001">
    <property type="protein sequence ID" value="MFC6009593.1"/>
    <property type="molecule type" value="Genomic_DNA"/>
</dbReference>
<feature type="binding site" evidence="6">
    <location>
        <position position="5"/>
    </location>
    <ligand>
        <name>Mg(2+)</name>
        <dbReference type="ChEBI" id="CHEBI:18420"/>
    </ligand>
</feature>
<organism evidence="8 9">
    <name type="scientific">Nocardia lasii</name>
    <dbReference type="NCBI Taxonomy" id="1616107"/>
    <lineage>
        <taxon>Bacteria</taxon>
        <taxon>Bacillati</taxon>
        <taxon>Actinomycetota</taxon>
        <taxon>Actinomycetes</taxon>
        <taxon>Mycobacteriales</taxon>
        <taxon>Nocardiaceae</taxon>
        <taxon>Nocardia</taxon>
    </lineage>
</organism>
<dbReference type="EC" id="3.1.-.-" evidence="6"/>
<feature type="binding site" evidence="6">
    <location>
        <position position="93"/>
    </location>
    <ligand>
        <name>Mg(2+)</name>
        <dbReference type="ChEBI" id="CHEBI:18420"/>
    </ligand>
</feature>